<evidence type="ECO:0008006" key="9">
    <source>
        <dbReference type="Google" id="ProtNLM"/>
    </source>
</evidence>
<proteinExistence type="inferred from homology"/>
<feature type="region of interest" description="SAW" evidence="5">
    <location>
        <begin position="627"/>
        <end position="705"/>
    </location>
</feature>
<feature type="region of interest" description="Disordered" evidence="6">
    <location>
        <begin position="271"/>
        <end position="318"/>
    </location>
</feature>
<protein>
    <recommendedName>
        <fullName evidence="9">Scarecrow-like protein 4</fullName>
    </recommendedName>
</protein>
<evidence type="ECO:0000313" key="8">
    <source>
        <dbReference type="Proteomes" id="UP000596661"/>
    </source>
</evidence>
<feature type="short sequence motif" description="LXXLL motif" evidence="5">
    <location>
        <begin position="541"/>
        <end position="545"/>
    </location>
</feature>
<evidence type="ECO:0000256" key="2">
    <source>
        <dbReference type="ARBA" id="ARBA00023015"/>
    </source>
</evidence>
<dbReference type="EnsemblPlants" id="evm.model.04.2016">
    <property type="protein sequence ID" value="cds.evm.model.04.2016"/>
    <property type="gene ID" value="evm.TU.04.2016"/>
</dbReference>
<feature type="compositionally biased region" description="Pro residues" evidence="6">
    <location>
        <begin position="287"/>
        <end position="296"/>
    </location>
</feature>
<dbReference type="PANTHER" id="PTHR31636">
    <property type="entry name" value="OSJNBA0084A10.13 PROTEIN-RELATED"/>
    <property type="match status" value="1"/>
</dbReference>
<dbReference type="Gramene" id="evm.model.04.2016">
    <property type="protein sequence ID" value="cds.evm.model.04.2016"/>
    <property type="gene ID" value="evm.TU.04.2016"/>
</dbReference>
<sequence>MANNGDQDPMNRQAPAAISGQKATLPNNNLLLLNLRLNRSNYTWWRSLVLAAARAYNFMDAFWEQILNLLKILQQYSDTLGAAGQSLLDDDLILYILRGLESEYETVTSFSGGGWPENGIYVYGQCPFSLNPWSTVTHHNTMSNAPNLGGYGLAGSGFPDPFLVTGGSDTGEPGFQFPHMDHHSTGFRFSDFGAGPGGEFESDEWMDSIMGGGDSTDSSNLPSGCDAWQNNAADFVLYGAADPFAACPSRLSIPSSSSPSDLNRVNLFNETQQKNPNPLQQTQVSPWIPPQAPQSPPVVSKDSKSTNPPPSHSVRKNDVIGVSTSSPEIESAPPLFKALIDCARLTEAEPERAVKSLIKLKESVSEQGDPTERVTFHFAEALYNRVSLPAEKSCSAIYESASSEDFTLPYKALNDACPYSKFAHLTANQAILEATERASKIHIVDFGIVQGVQWAALLQALATRPTGKPTKIRLSGIPALALGRTPAASLVATGNRLSEFAKLLELNFVFEPILIPISELNESSFRVEEDEVLAVNFMLQLYNLLDETPMAVHTALRLAKSLNPKIVTLGEYEASLNQVGFMTRFKNALKYYTAVFESLEPNLSRESPERLQVERVLFGRRIGCVVGPEDPRTKRERMEDRKEWKALMEGCEFQPVKLSHYAVSQAKILLWNYNYSSLFSLVESSPAFLSLAWNDVPLLTVSSWR</sequence>
<dbReference type="EMBL" id="UZAU01000401">
    <property type="status" value="NOT_ANNOTATED_CDS"/>
    <property type="molecule type" value="Genomic_DNA"/>
</dbReference>
<keyword evidence="2" id="KW-0805">Transcription regulation</keyword>
<keyword evidence="4" id="KW-0539">Nucleus</keyword>
<feature type="region of interest" description="PFYRE" evidence="5">
    <location>
        <begin position="533"/>
        <end position="624"/>
    </location>
</feature>
<evidence type="ECO:0000256" key="4">
    <source>
        <dbReference type="ARBA" id="ARBA00023242"/>
    </source>
</evidence>
<organism evidence="7 8">
    <name type="scientific">Cannabis sativa</name>
    <name type="common">Hemp</name>
    <name type="synonym">Marijuana</name>
    <dbReference type="NCBI Taxonomy" id="3483"/>
    <lineage>
        <taxon>Eukaryota</taxon>
        <taxon>Viridiplantae</taxon>
        <taxon>Streptophyta</taxon>
        <taxon>Embryophyta</taxon>
        <taxon>Tracheophyta</taxon>
        <taxon>Spermatophyta</taxon>
        <taxon>Magnoliopsida</taxon>
        <taxon>eudicotyledons</taxon>
        <taxon>Gunneridae</taxon>
        <taxon>Pentapetalae</taxon>
        <taxon>rosids</taxon>
        <taxon>fabids</taxon>
        <taxon>Rosales</taxon>
        <taxon>Cannabaceae</taxon>
        <taxon>Cannabis</taxon>
    </lineage>
</organism>
<keyword evidence="8" id="KW-1185">Reference proteome</keyword>
<evidence type="ECO:0000256" key="3">
    <source>
        <dbReference type="ARBA" id="ARBA00023163"/>
    </source>
</evidence>
<accession>A0A803PFD0</accession>
<feature type="region of interest" description="Leucine repeat II (LRII)" evidence="5">
    <location>
        <begin position="492"/>
        <end position="524"/>
    </location>
</feature>
<dbReference type="GO" id="GO:0005634">
    <property type="term" value="C:nucleus"/>
    <property type="evidence" value="ECO:0007669"/>
    <property type="project" value="UniProtKB-SubCell"/>
</dbReference>
<feature type="short sequence motif" description="VHIID" evidence="5">
    <location>
        <begin position="441"/>
        <end position="445"/>
    </location>
</feature>
<keyword evidence="3" id="KW-0804">Transcription</keyword>
<evidence type="ECO:0000313" key="7">
    <source>
        <dbReference type="EnsemblPlants" id="cds.evm.model.04.2016"/>
    </source>
</evidence>
<name>A0A803PFD0_CANSA</name>
<dbReference type="AlphaFoldDB" id="A0A803PFD0"/>
<evidence type="ECO:0000256" key="6">
    <source>
        <dbReference type="SAM" id="MobiDB-lite"/>
    </source>
</evidence>
<dbReference type="PROSITE" id="PS50985">
    <property type="entry name" value="GRAS"/>
    <property type="match status" value="1"/>
</dbReference>
<reference evidence="7" key="1">
    <citation type="submission" date="2018-11" db="EMBL/GenBank/DDBJ databases">
        <authorList>
            <person name="Grassa J C."/>
        </authorList>
    </citation>
    <scope>NUCLEOTIDE SEQUENCE [LARGE SCALE GENOMIC DNA]</scope>
</reference>
<evidence type="ECO:0000256" key="5">
    <source>
        <dbReference type="PROSITE-ProRule" id="PRU01191"/>
    </source>
</evidence>
<dbReference type="InterPro" id="IPR005202">
    <property type="entry name" value="TF_GRAS"/>
</dbReference>
<dbReference type="Proteomes" id="UP000596661">
    <property type="component" value="Chromosome 4"/>
</dbReference>
<comment type="caution">
    <text evidence="5">Lacks conserved residue(s) required for the propagation of feature annotation.</text>
</comment>
<comment type="similarity">
    <text evidence="5">Belongs to the GRAS family.</text>
</comment>
<reference evidence="7" key="2">
    <citation type="submission" date="2021-03" db="UniProtKB">
        <authorList>
            <consortium name="EnsemblPlants"/>
        </authorList>
    </citation>
    <scope>IDENTIFICATION</scope>
</reference>
<evidence type="ECO:0000256" key="1">
    <source>
        <dbReference type="ARBA" id="ARBA00004123"/>
    </source>
</evidence>
<dbReference type="Pfam" id="PF03514">
    <property type="entry name" value="GRAS"/>
    <property type="match status" value="1"/>
</dbReference>
<dbReference type="OMA" id="HEYARKP"/>
<comment type="subcellular location">
    <subcellularLocation>
        <location evidence="1">Nucleus</location>
    </subcellularLocation>
</comment>
<feature type="compositionally biased region" description="Polar residues" evidence="6">
    <location>
        <begin position="271"/>
        <end position="285"/>
    </location>
</feature>